<keyword evidence="1" id="KW-0812">Transmembrane</keyword>
<keyword evidence="7" id="KW-1185">Reference proteome</keyword>
<dbReference type="EMBL" id="WNWR01000190">
    <property type="protein sequence ID" value="KAE9989366.1"/>
    <property type="molecule type" value="Genomic_DNA"/>
</dbReference>
<dbReference type="OrthoDB" id="10554717at2759"/>
<gene>
    <name evidence="2" type="ORF">BLS_000672</name>
    <name evidence="4" type="ORF">EG327_002800</name>
    <name evidence="3" type="ORF">EG328_006751</name>
</gene>
<dbReference type="Proteomes" id="UP000433883">
    <property type="component" value="Unassembled WGS sequence"/>
</dbReference>
<evidence type="ECO:0000313" key="7">
    <source>
        <dbReference type="Proteomes" id="UP000490939"/>
    </source>
</evidence>
<evidence type="ECO:0000313" key="6">
    <source>
        <dbReference type="Proteomes" id="UP000447873"/>
    </source>
</evidence>
<evidence type="ECO:0000313" key="2">
    <source>
        <dbReference type="EMBL" id="KAE9962200.1"/>
    </source>
</evidence>
<accession>A0A8H3YIX9</accession>
<dbReference type="EMBL" id="WNWQ01001126">
    <property type="protein sequence ID" value="KAE9962200.1"/>
    <property type="molecule type" value="Genomic_DNA"/>
</dbReference>
<reference evidence="2 5" key="1">
    <citation type="submission" date="2019-11" db="EMBL/GenBank/DDBJ databases">
        <title>Venturia inaequalis Genome Resource.</title>
        <authorList>
            <person name="Lichtner F.J."/>
        </authorList>
    </citation>
    <scope>NUCLEOTIDE SEQUENCE [LARGE SCALE GENOMIC DNA]</scope>
    <source>
        <strain evidence="3 6">120213</strain>
        <strain evidence="2">Bline_iso_100314</strain>
        <strain evidence="4 7">DMI_063113</strain>
    </source>
</reference>
<feature type="transmembrane region" description="Helical" evidence="1">
    <location>
        <begin position="173"/>
        <end position="193"/>
    </location>
</feature>
<keyword evidence="1" id="KW-1133">Transmembrane helix</keyword>
<proteinExistence type="predicted"/>
<dbReference type="EMBL" id="WNWS01000036">
    <property type="protein sequence ID" value="KAE9985911.1"/>
    <property type="molecule type" value="Genomic_DNA"/>
</dbReference>
<comment type="caution">
    <text evidence="2">The sequence shown here is derived from an EMBL/GenBank/DDBJ whole genome shotgun (WGS) entry which is preliminary data.</text>
</comment>
<feature type="transmembrane region" description="Helical" evidence="1">
    <location>
        <begin position="205"/>
        <end position="224"/>
    </location>
</feature>
<organism evidence="2 5">
    <name type="scientific">Venturia inaequalis</name>
    <name type="common">Apple scab fungus</name>
    <dbReference type="NCBI Taxonomy" id="5025"/>
    <lineage>
        <taxon>Eukaryota</taxon>
        <taxon>Fungi</taxon>
        <taxon>Dikarya</taxon>
        <taxon>Ascomycota</taxon>
        <taxon>Pezizomycotina</taxon>
        <taxon>Dothideomycetes</taxon>
        <taxon>Pleosporomycetidae</taxon>
        <taxon>Venturiales</taxon>
        <taxon>Venturiaceae</taxon>
        <taxon>Venturia</taxon>
    </lineage>
</organism>
<evidence type="ECO:0000313" key="3">
    <source>
        <dbReference type="EMBL" id="KAE9985911.1"/>
    </source>
</evidence>
<dbReference type="Proteomes" id="UP000447873">
    <property type="component" value="Unassembled WGS sequence"/>
</dbReference>
<keyword evidence="1" id="KW-0472">Membrane</keyword>
<name>A0A8H3YIX9_VENIN</name>
<dbReference type="AlphaFoldDB" id="A0A8H3YIX9"/>
<protein>
    <submittedName>
        <fullName evidence="2">Uncharacterized protein</fullName>
    </submittedName>
</protein>
<evidence type="ECO:0000256" key="1">
    <source>
        <dbReference type="SAM" id="Phobius"/>
    </source>
</evidence>
<dbReference type="Proteomes" id="UP000490939">
    <property type="component" value="Unassembled WGS sequence"/>
</dbReference>
<sequence>MRQFTLPDRPTLLIGRWTDAADWNSFLWECENIFNWSERRSQGKRQALLQTTAGAAMNEGELIKKCEITTLEWLMQWRYEKRTGREQYPEPVHIDQNIALSDEVQVLRDIYLKMRAQNPRIAPVTFRWEQIDGWEIDIALRSHPDIMIGGIRAQYSPKVSGWVNYIGDPPFPWLMHILYLVLSFAFYAQLFGLTRARIQKKEFKGLSISGLLKSGLLYVLYVVFFRPPFDEYDEYDGYEEYLSYRNE</sequence>
<evidence type="ECO:0000313" key="5">
    <source>
        <dbReference type="Proteomes" id="UP000433883"/>
    </source>
</evidence>
<evidence type="ECO:0000313" key="4">
    <source>
        <dbReference type="EMBL" id="KAE9989366.1"/>
    </source>
</evidence>